<evidence type="ECO:0000313" key="12">
    <source>
        <dbReference type="Proteomes" id="UP000240978"/>
    </source>
</evidence>
<dbReference type="NCBIfam" id="TIGR04057">
    <property type="entry name" value="SusC_RagA_signa"/>
    <property type="match status" value="1"/>
</dbReference>
<proteinExistence type="inferred from homology"/>
<keyword evidence="6 8" id="KW-0472">Membrane</keyword>
<dbReference type="Pfam" id="PF07715">
    <property type="entry name" value="Plug"/>
    <property type="match status" value="1"/>
</dbReference>
<dbReference type="Gene3D" id="2.60.40.1120">
    <property type="entry name" value="Carboxypeptidase-like, regulatory domain"/>
    <property type="match status" value="1"/>
</dbReference>
<dbReference type="OrthoDB" id="9768177at2"/>
<dbReference type="InterPro" id="IPR039426">
    <property type="entry name" value="TonB-dep_rcpt-like"/>
</dbReference>
<sequence>MRRSFLVCTLLFLCCCITAFAQDKKVVSGTIKDSNGAFLPGVTIKEKGTSNGTMSNAEGGFKLSVPSNAVLVFSYMGYATKEAPASGSLDIVLSEDNKNLNEVVVTALGMKREQRKLGYAITELKGDEISKTNAINPVAALQGKVAGVDISSAVGGPQAAGRIILRGAKSLNDKDQPIFVVDGVIFENEVSDNAVNFGNVLKNLNPDEYQSVTVLKGAAATALYGSRALNGAVLITTKKGVARKGIGVTVSQTVQLEEVYKTPIELQNTYGAGLDGTFSTSDPDAVDWQGGYSFGPKMEGQMKKVLNGELRPFSPMPNNYKDMYRTGQYYNTNVAMEGGSERGTFRLSFSRLNNKGVVTNNEFNRNNISLKASQTISKYLSADAGVTYTASKTYNPDRQGGDYTGQNLGRKYVYVFPRNYDPAYWSRKENYLAPDNSMRPTGSYAGADYWYTLAFNSWTRRESLLTGYVNLTATATDWLKFLLKGNMSKENTYDQRKDAGQGPNFSGSVGYFQEGGMDRLQHTFTGMAMITPKLGKDFEATLNLGAETWNSGIGQQYVNKTSGGLRLPRLYAISNSVNAAQIDNKPLDRKRINSVFFAASLAYKNAFFLDVTGRNDWSSALTYLTGNSNNSYFYPSFSGAWEFTESLKGKLPSVISFGKLRASYAMVGGDLNPYQTNSGYYTDSYFQGAGSNSSLPLMKIYNEDIMPNPSLKPSISHSLEFGADVRFFNNRLGFDVAWYKTNVKNQILQLPVSFESGVKSRYINAGNMQNTGIEVAINATPIQHKDFTWDLTLNGSHNKNKIIELTNGVSEVQLNEDQGVRVIATAGKSYGVLATPYGYTRNAQGQKVIEKSGDFPVQYKRGVNNNIGNITPDLNLGFSNTFTYKNWNLGFLVQARIGGDMFSASHQYGTGRGTTKNTEAGRDIASGGITFTDATGRTRNDGMIPDGVFQDGYTITGSNGQLIDLSGKTYREAYTAGYVTPLTPFQYYGMQGDWGIGIREFSVFDASYVALREVSLGYSLPSSLVQRVKLNSVRVNLVGRNLGYLYNHMPIGINPEAVRNNSSSAFSEYGSTPYTRNMAVTIQVGF</sequence>
<evidence type="ECO:0000256" key="6">
    <source>
        <dbReference type="ARBA" id="ARBA00023136"/>
    </source>
</evidence>
<organism evidence="11 12">
    <name type="scientific">Chitinophaga ginsengisoli</name>
    <dbReference type="NCBI Taxonomy" id="363837"/>
    <lineage>
        <taxon>Bacteria</taxon>
        <taxon>Pseudomonadati</taxon>
        <taxon>Bacteroidota</taxon>
        <taxon>Chitinophagia</taxon>
        <taxon>Chitinophagales</taxon>
        <taxon>Chitinophagaceae</taxon>
        <taxon>Chitinophaga</taxon>
    </lineage>
</organism>
<keyword evidence="2 8" id="KW-0813">Transport</keyword>
<dbReference type="AlphaFoldDB" id="A0A2P8G7C4"/>
<dbReference type="InterPro" id="IPR023996">
    <property type="entry name" value="TonB-dep_OMP_SusC/RagA"/>
</dbReference>
<dbReference type="SUPFAM" id="SSF56935">
    <property type="entry name" value="Porins"/>
    <property type="match status" value="1"/>
</dbReference>
<reference evidence="11 12" key="1">
    <citation type="submission" date="2018-03" db="EMBL/GenBank/DDBJ databases">
        <title>Genomic Encyclopedia of Archaeal and Bacterial Type Strains, Phase II (KMG-II): from individual species to whole genera.</title>
        <authorList>
            <person name="Goeker M."/>
        </authorList>
    </citation>
    <scope>NUCLEOTIDE SEQUENCE [LARGE SCALE GENOMIC DNA]</scope>
    <source>
        <strain evidence="11 12">DSM 18107</strain>
    </source>
</reference>
<keyword evidence="3 8" id="KW-1134">Transmembrane beta strand</keyword>
<keyword evidence="5 9" id="KW-0732">Signal</keyword>
<evidence type="ECO:0000256" key="3">
    <source>
        <dbReference type="ARBA" id="ARBA00022452"/>
    </source>
</evidence>
<name>A0A2P8G7C4_9BACT</name>
<dbReference type="EMBL" id="PYGK01000006">
    <property type="protein sequence ID" value="PSL29878.1"/>
    <property type="molecule type" value="Genomic_DNA"/>
</dbReference>
<dbReference type="PROSITE" id="PS52016">
    <property type="entry name" value="TONB_DEPENDENT_REC_3"/>
    <property type="match status" value="1"/>
</dbReference>
<dbReference type="InterPro" id="IPR037066">
    <property type="entry name" value="Plug_dom_sf"/>
</dbReference>
<dbReference type="Pfam" id="PF13715">
    <property type="entry name" value="CarbopepD_reg_2"/>
    <property type="match status" value="1"/>
</dbReference>
<evidence type="ECO:0000256" key="2">
    <source>
        <dbReference type="ARBA" id="ARBA00022448"/>
    </source>
</evidence>
<dbReference type="Gene3D" id="2.170.130.10">
    <property type="entry name" value="TonB-dependent receptor, plug domain"/>
    <property type="match status" value="1"/>
</dbReference>
<dbReference type="GO" id="GO:0009279">
    <property type="term" value="C:cell outer membrane"/>
    <property type="evidence" value="ECO:0007669"/>
    <property type="project" value="UniProtKB-SubCell"/>
</dbReference>
<comment type="caution">
    <text evidence="11">The sequence shown here is derived from an EMBL/GenBank/DDBJ whole genome shotgun (WGS) entry which is preliminary data.</text>
</comment>
<dbReference type="Gene3D" id="2.40.170.20">
    <property type="entry name" value="TonB-dependent receptor, beta-barrel domain"/>
    <property type="match status" value="1"/>
</dbReference>
<feature type="signal peptide" evidence="9">
    <location>
        <begin position="1"/>
        <end position="21"/>
    </location>
</feature>
<protein>
    <submittedName>
        <fullName evidence="11">Iron complex outermembrane receptor protein</fullName>
    </submittedName>
</protein>
<dbReference type="SUPFAM" id="SSF49464">
    <property type="entry name" value="Carboxypeptidase regulatory domain-like"/>
    <property type="match status" value="1"/>
</dbReference>
<evidence type="ECO:0000259" key="10">
    <source>
        <dbReference type="Pfam" id="PF07715"/>
    </source>
</evidence>
<evidence type="ECO:0000313" key="11">
    <source>
        <dbReference type="EMBL" id="PSL29878.1"/>
    </source>
</evidence>
<evidence type="ECO:0000256" key="1">
    <source>
        <dbReference type="ARBA" id="ARBA00004571"/>
    </source>
</evidence>
<evidence type="ECO:0000256" key="5">
    <source>
        <dbReference type="ARBA" id="ARBA00022729"/>
    </source>
</evidence>
<keyword evidence="11" id="KW-0675">Receptor</keyword>
<dbReference type="Proteomes" id="UP000240978">
    <property type="component" value="Unassembled WGS sequence"/>
</dbReference>
<dbReference type="GO" id="GO:0015344">
    <property type="term" value="F:siderophore uptake transmembrane transporter activity"/>
    <property type="evidence" value="ECO:0007669"/>
    <property type="project" value="TreeGrafter"/>
</dbReference>
<dbReference type="PANTHER" id="PTHR30069">
    <property type="entry name" value="TONB-DEPENDENT OUTER MEMBRANE RECEPTOR"/>
    <property type="match status" value="1"/>
</dbReference>
<accession>A0A2P8G7C4</accession>
<dbReference type="PANTHER" id="PTHR30069:SF29">
    <property type="entry name" value="HEMOGLOBIN AND HEMOGLOBIN-HAPTOGLOBIN-BINDING PROTEIN 1-RELATED"/>
    <property type="match status" value="1"/>
</dbReference>
<feature type="chain" id="PRO_5015143884" evidence="9">
    <location>
        <begin position="22"/>
        <end position="1086"/>
    </location>
</feature>
<feature type="domain" description="TonB-dependent receptor plug" evidence="10">
    <location>
        <begin position="114"/>
        <end position="232"/>
    </location>
</feature>
<evidence type="ECO:0000256" key="4">
    <source>
        <dbReference type="ARBA" id="ARBA00022692"/>
    </source>
</evidence>
<dbReference type="InterPro" id="IPR012910">
    <property type="entry name" value="Plug_dom"/>
</dbReference>
<evidence type="ECO:0000256" key="8">
    <source>
        <dbReference type="PROSITE-ProRule" id="PRU01360"/>
    </source>
</evidence>
<dbReference type="InterPro" id="IPR008969">
    <property type="entry name" value="CarboxyPept-like_regulatory"/>
</dbReference>
<gene>
    <name evidence="11" type="ORF">CLV42_106213</name>
</gene>
<evidence type="ECO:0000256" key="9">
    <source>
        <dbReference type="SAM" id="SignalP"/>
    </source>
</evidence>
<evidence type="ECO:0000256" key="7">
    <source>
        <dbReference type="ARBA" id="ARBA00023237"/>
    </source>
</evidence>
<keyword evidence="4 8" id="KW-0812">Transmembrane</keyword>
<dbReference type="InterPro" id="IPR023997">
    <property type="entry name" value="TonB-dep_OMP_SusC/RagA_CS"/>
</dbReference>
<keyword evidence="7 8" id="KW-0998">Cell outer membrane</keyword>
<dbReference type="RefSeq" id="WP_106603084.1">
    <property type="nucleotide sequence ID" value="NZ_PYGK01000006.1"/>
</dbReference>
<keyword evidence="12" id="KW-1185">Reference proteome</keyword>
<comment type="similarity">
    <text evidence="8">Belongs to the TonB-dependent receptor family.</text>
</comment>
<comment type="subcellular location">
    <subcellularLocation>
        <location evidence="1 8">Cell outer membrane</location>
        <topology evidence="1 8">Multi-pass membrane protein</topology>
    </subcellularLocation>
</comment>
<dbReference type="NCBIfam" id="TIGR04056">
    <property type="entry name" value="OMP_RagA_SusC"/>
    <property type="match status" value="1"/>
</dbReference>
<dbReference type="InterPro" id="IPR036942">
    <property type="entry name" value="Beta-barrel_TonB_sf"/>
</dbReference>
<dbReference type="GO" id="GO:0044718">
    <property type="term" value="P:siderophore transmembrane transport"/>
    <property type="evidence" value="ECO:0007669"/>
    <property type="project" value="TreeGrafter"/>
</dbReference>